<protein>
    <submittedName>
        <fullName evidence="2">Uncharacterized protein</fullName>
    </submittedName>
</protein>
<feature type="region of interest" description="Disordered" evidence="1">
    <location>
        <begin position="287"/>
        <end position="316"/>
    </location>
</feature>
<dbReference type="Proteomes" id="UP001497516">
    <property type="component" value="Chromosome 6"/>
</dbReference>
<keyword evidence="3" id="KW-1185">Reference proteome</keyword>
<proteinExistence type="predicted"/>
<reference evidence="2 3" key="1">
    <citation type="submission" date="2024-04" db="EMBL/GenBank/DDBJ databases">
        <authorList>
            <person name="Fracassetti M."/>
        </authorList>
    </citation>
    <scope>NUCLEOTIDE SEQUENCE [LARGE SCALE GENOMIC DNA]</scope>
</reference>
<sequence length="374" mass="42446">MAAPNHHVASLRLAQAAIFNGKGFEDAASYARYLLQFQDRPLHPSNTLDPSRFNRYGMGIPRLINTIGWGDILPNPKFGFRPEVVRMFYANMKPCFHITPPCFTTIMYNYLITINVELLSLLLGIPIAGAEVMNEPDFQSVEFNEGDALRLYTRDTGRYYPSEFHSGRLLDDLKVLHFYISRLFLPRSFGLNTIYPSDLWILASAKENRVISYPHLMFDHMLNYHADYYDAELPFAPQITQILLALGIDLRFKEDRVDMLSSLRAQFILRKVDASVGRRHPLVNVREGEAAAGVPSHQDGLSLSDLGGDEEEEEPDMADLVGAVRDNGKRPMEDPLEAVQAMFRQEEASSNSRNLMMEDENAISDYVPSPKFSF</sequence>
<gene>
    <name evidence="2" type="ORF">LTRI10_LOCUS34384</name>
</gene>
<evidence type="ECO:0000313" key="2">
    <source>
        <dbReference type="EMBL" id="CAL1393840.1"/>
    </source>
</evidence>
<accession>A0AAV2F6J9</accession>
<name>A0AAV2F6J9_9ROSI</name>
<organism evidence="2 3">
    <name type="scientific">Linum trigynum</name>
    <dbReference type="NCBI Taxonomy" id="586398"/>
    <lineage>
        <taxon>Eukaryota</taxon>
        <taxon>Viridiplantae</taxon>
        <taxon>Streptophyta</taxon>
        <taxon>Embryophyta</taxon>
        <taxon>Tracheophyta</taxon>
        <taxon>Spermatophyta</taxon>
        <taxon>Magnoliopsida</taxon>
        <taxon>eudicotyledons</taxon>
        <taxon>Gunneridae</taxon>
        <taxon>Pentapetalae</taxon>
        <taxon>rosids</taxon>
        <taxon>fabids</taxon>
        <taxon>Malpighiales</taxon>
        <taxon>Linaceae</taxon>
        <taxon>Linum</taxon>
    </lineage>
</organism>
<dbReference type="EMBL" id="OZ034819">
    <property type="protein sequence ID" value="CAL1393840.1"/>
    <property type="molecule type" value="Genomic_DNA"/>
</dbReference>
<dbReference type="AlphaFoldDB" id="A0AAV2F6J9"/>
<feature type="compositionally biased region" description="Acidic residues" evidence="1">
    <location>
        <begin position="307"/>
        <end position="316"/>
    </location>
</feature>
<evidence type="ECO:0000313" key="3">
    <source>
        <dbReference type="Proteomes" id="UP001497516"/>
    </source>
</evidence>
<evidence type="ECO:0000256" key="1">
    <source>
        <dbReference type="SAM" id="MobiDB-lite"/>
    </source>
</evidence>